<protein>
    <submittedName>
        <fullName evidence="3">Uncharacterized protein</fullName>
    </submittedName>
</protein>
<name>A0A811BT61_9VIRU</name>
<evidence type="ECO:0000256" key="1">
    <source>
        <dbReference type="SAM" id="MobiDB-lite"/>
    </source>
</evidence>
<feature type="transmembrane region" description="Helical" evidence="2">
    <location>
        <begin position="51"/>
        <end position="70"/>
    </location>
</feature>
<feature type="compositionally biased region" description="Basic and acidic residues" evidence="1">
    <location>
        <begin position="92"/>
        <end position="111"/>
    </location>
</feature>
<dbReference type="EMBL" id="LC625835">
    <property type="protein sequence ID" value="BCU03611.1"/>
    <property type="molecule type" value="Genomic_DNA"/>
</dbReference>
<proteinExistence type="predicted"/>
<feature type="region of interest" description="Disordered" evidence="1">
    <location>
        <begin position="86"/>
        <end position="114"/>
    </location>
</feature>
<accession>A0A811BT61</accession>
<evidence type="ECO:0000313" key="3">
    <source>
        <dbReference type="EMBL" id="BCU03611.1"/>
    </source>
</evidence>
<organism evidence="3 4">
    <name type="scientific">Pandoravirus japonicus</name>
    <dbReference type="NCBI Taxonomy" id="2823154"/>
    <lineage>
        <taxon>Viruses</taxon>
        <taxon>Pandoravirus</taxon>
    </lineage>
</organism>
<dbReference type="Proteomes" id="UP001253637">
    <property type="component" value="Segment"/>
</dbReference>
<sequence length="139" mass="15873">MTSGRVVVFVSDRWMCLPVDDAKKKGRKPTPTTQPRSRHARALPLFDPFPFFFFASPCALLFFVPPFLICPHKQWQRKKRAHGRLYKQGPFVEKKENSNRGKAQPNEKETTAHPFFLSVSLSLSLSLDERKEKGGDKGA</sequence>
<evidence type="ECO:0000313" key="4">
    <source>
        <dbReference type="Proteomes" id="UP001253637"/>
    </source>
</evidence>
<evidence type="ECO:0000256" key="2">
    <source>
        <dbReference type="SAM" id="Phobius"/>
    </source>
</evidence>
<reference evidence="3" key="1">
    <citation type="submission" date="2021-04" db="EMBL/GenBank/DDBJ databases">
        <title>Draft Genome Sequence of Pandoravirus japonicus, Isolated from the Sabaishi River of Niigata, Japan.</title>
        <authorList>
            <person name="Hosokawa N."/>
            <person name="Takahashi H."/>
            <person name="Aoki K."/>
            <person name="Takemura M."/>
        </authorList>
    </citation>
    <scope>NUCLEOTIDE SEQUENCE</scope>
</reference>
<keyword evidence="2" id="KW-0472">Membrane</keyword>
<keyword evidence="2" id="KW-0812">Transmembrane</keyword>
<keyword evidence="2" id="KW-1133">Transmembrane helix</keyword>